<organism evidence="2 3">
    <name type="scientific">Thyridium curvatum</name>
    <dbReference type="NCBI Taxonomy" id="1093900"/>
    <lineage>
        <taxon>Eukaryota</taxon>
        <taxon>Fungi</taxon>
        <taxon>Dikarya</taxon>
        <taxon>Ascomycota</taxon>
        <taxon>Pezizomycotina</taxon>
        <taxon>Sordariomycetes</taxon>
        <taxon>Sordariomycetidae</taxon>
        <taxon>Thyridiales</taxon>
        <taxon>Thyridiaceae</taxon>
        <taxon>Thyridium</taxon>
    </lineage>
</organism>
<sequence length="564" mass="62767">MGYPSAGCRTCKKRRVKAGRDCDWDQGTETGLQFRSENAFAQGQARRPRRGKGGTQQQHIMQTPDQPQPNRPQPVVVVGHDGHDRDRGIPYAHSRTELPAWRWRPRVPPGGEDDGKPPLEQPRELTGLLAAPFMMVLHRAPSQACPVELQAFNFWARNFVYRLDELPDMGHEYTTYVLPRWDGAPQGSVLDLALSAVTHAVFGRARRAPDATAEAVRLYQRCVVAANEQVRAAQVDPVMLDDLLMASMLMAYYENTMFSFQSDRPHATRQDKVGSRFWKNFAHHQGAAVLLKLRREKGMRANLALDKVVRRQIVRTCILRGVPVPAWMADGKEYGEEGPVLALDSLMVRLSLLRARSVDRFGDSGLSKLGDDAQELDRAFAAWASSLPPEWTEGFTVDPTKSSSAIVPTYASPGHAAVWNRYRAARIAINSMRLASLPSLTLDFNGASYPIGDSEHAECRVNIEVMTRDICGGMQYFLDYESRVNGTAGSREDGDGDGASAGEDFSELPPKLALFMAWPLTLAISTKDTPPTERLWLAQCLQRTARALGDSTLESILEQKDFKF</sequence>
<dbReference type="GeneID" id="41974446"/>
<dbReference type="STRING" id="1093900.A0A507AQT9"/>
<dbReference type="PANTHER" id="PTHR38791:SF13">
    <property type="entry name" value="ZN(2)-C6 FUNGAL-TYPE DOMAIN-CONTAINING PROTEIN"/>
    <property type="match status" value="1"/>
</dbReference>
<dbReference type="Proteomes" id="UP000319257">
    <property type="component" value="Unassembled WGS sequence"/>
</dbReference>
<evidence type="ECO:0000313" key="2">
    <source>
        <dbReference type="EMBL" id="TPX12352.1"/>
    </source>
</evidence>
<dbReference type="InterPro" id="IPR053175">
    <property type="entry name" value="DHMBA_Reg_Transcription_Factor"/>
</dbReference>
<feature type="region of interest" description="Disordered" evidence="1">
    <location>
        <begin position="1"/>
        <end position="72"/>
    </location>
</feature>
<evidence type="ECO:0000256" key="1">
    <source>
        <dbReference type="SAM" id="MobiDB-lite"/>
    </source>
</evidence>
<evidence type="ECO:0000313" key="3">
    <source>
        <dbReference type="Proteomes" id="UP000319257"/>
    </source>
</evidence>
<proteinExistence type="predicted"/>
<name>A0A507AQT9_9PEZI</name>
<keyword evidence="3" id="KW-1185">Reference proteome</keyword>
<comment type="caution">
    <text evidence="2">The sequence shown here is derived from an EMBL/GenBank/DDBJ whole genome shotgun (WGS) entry which is preliminary data.</text>
</comment>
<dbReference type="RefSeq" id="XP_030994063.1">
    <property type="nucleotide sequence ID" value="XM_031141695.1"/>
</dbReference>
<dbReference type="AlphaFoldDB" id="A0A507AQT9"/>
<protein>
    <submittedName>
        <fullName evidence="2">Uncharacterized protein</fullName>
    </submittedName>
</protein>
<dbReference type="PANTHER" id="PTHR38791">
    <property type="entry name" value="ZN(II)2CYS6 TRANSCRIPTION FACTOR (EUROFUNG)-RELATED-RELATED"/>
    <property type="match status" value="1"/>
</dbReference>
<dbReference type="EMBL" id="SKBQ01000041">
    <property type="protein sequence ID" value="TPX12352.1"/>
    <property type="molecule type" value="Genomic_DNA"/>
</dbReference>
<gene>
    <name evidence="2" type="ORF">E0L32_006999</name>
</gene>
<dbReference type="InParanoid" id="A0A507AQT9"/>
<dbReference type="OrthoDB" id="2991872at2759"/>
<feature type="compositionally biased region" description="Polar residues" evidence="1">
    <location>
        <begin position="27"/>
        <end position="41"/>
    </location>
</feature>
<reference evidence="2 3" key="1">
    <citation type="submission" date="2019-06" db="EMBL/GenBank/DDBJ databases">
        <title>Draft genome sequence of the filamentous fungus Phialemoniopsis curvata isolated from diesel fuel.</title>
        <authorList>
            <person name="Varaljay V.A."/>
            <person name="Lyon W.J."/>
            <person name="Crouch A.L."/>
            <person name="Drake C.E."/>
            <person name="Hollomon J.M."/>
            <person name="Nadeau L.J."/>
            <person name="Nunn H.S."/>
            <person name="Stevenson B.S."/>
            <person name="Bojanowski C.L."/>
            <person name="Crookes-Goodson W.J."/>
        </authorList>
    </citation>
    <scope>NUCLEOTIDE SEQUENCE [LARGE SCALE GENOMIC DNA]</scope>
    <source>
        <strain evidence="2 3">D216</strain>
    </source>
</reference>
<accession>A0A507AQT9</accession>